<dbReference type="GeneID" id="19120733"/>
<keyword evidence="2" id="KW-1185">Reference proteome</keyword>
<evidence type="ECO:0000313" key="2">
    <source>
        <dbReference type="Proteomes" id="UP000054032"/>
    </source>
</evidence>
<dbReference type="AlphaFoldDB" id="W6ZH99"/>
<protein>
    <submittedName>
        <fullName evidence="1">Uncharacterized protein</fullName>
    </submittedName>
</protein>
<dbReference type="KEGG" id="bor:COCMIDRAFT_25267"/>
<dbReference type="RefSeq" id="XP_007686697.1">
    <property type="nucleotide sequence ID" value="XM_007688507.1"/>
</dbReference>
<accession>W6ZH99</accession>
<proteinExistence type="predicted"/>
<organism evidence="1 2">
    <name type="scientific">Bipolaris oryzae ATCC 44560</name>
    <dbReference type="NCBI Taxonomy" id="930090"/>
    <lineage>
        <taxon>Eukaryota</taxon>
        <taxon>Fungi</taxon>
        <taxon>Dikarya</taxon>
        <taxon>Ascomycota</taxon>
        <taxon>Pezizomycotina</taxon>
        <taxon>Dothideomycetes</taxon>
        <taxon>Pleosporomycetidae</taxon>
        <taxon>Pleosporales</taxon>
        <taxon>Pleosporineae</taxon>
        <taxon>Pleosporaceae</taxon>
        <taxon>Bipolaris</taxon>
    </lineage>
</organism>
<reference evidence="1 2" key="1">
    <citation type="journal article" date="2013" name="PLoS Genet.">
        <title>Comparative genome structure, secondary metabolite, and effector coding capacity across Cochliobolus pathogens.</title>
        <authorList>
            <person name="Condon B.J."/>
            <person name="Leng Y."/>
            <person name="Wu D."/>
            <person name="Bushley K.E."/>
            <person name="Ohm R.A."/>
            <person name="Otillar R."/>
            <person name="Martin J."/>
            <person name="Schackwitz W."/>
            <person name="Grimwood J."/>
            <person name="MohdZainudin N."/>
            <person name="Xue C."/>
            <person name="Wang R."/>
            <person name="Manning V.A."/>
            <person name="Dhillon B."/>
            <person name="Tu Z.J."/>
            <person name="Steffenson B.J."/>
            <person name="Salamov A."/>
            <person name="Sun H."/>
            <person name="Lowry S."/>
            <person name="LaButti K."/>
            <person name="Han J."/>
            <person name="Copeland A."/>
            <person name="Lindquist E."/>
            <person name="Barry K."/>
            <person name="Schmutz J."/>
            <person name="Baker S.E."/>
            <person name="Ciuffetti L.M."/>
            <person name="Grigoriev I.V."/>
            <person name="Zhong S."/>
            <person name="Turgeon B.G."/>
        </authorList>
    </citation>
    <scope>NUCLEOTIDE SEQUENCE [LARGE SCALE GENOMIC DNA]</scope>
    <source>
        <strain evidence="1 2">ATCC 44560</strain>
    </source>
</reference>
<sequence length="236" mass="25198">MQQAGCFANSADPVICQRPLASTVAPSKSYDGAPHPQAAWRNVYIQPDRQCFWGQRIGLPPSGPNMVAQQTVRASASYRNLLSSPLRVHHNGLRLRPTAALSCCLQLSAIIARLGCPGANWAVAGALPVAPVVKMRVQVPGWGGWSMCVSTRWQRAAVVSVSTRFSWHGKAGQEIAPIDPKKTLLARQYCGQALTCSPDLLRLLCVVVVGFGVVVIRIDDCCGHGHVGTLQGVLAG</sequence>
<dbReference type="EMBL" id="KI963961">
    <property type="protein sequence ID" value="EUC46794.1"/>
    <property type="molecule type" value="Genomic_DNA"/>
</dbReference>
<evidence type="ECO:0000313" key="1">
    <source>
        <dbReference type="EMBL" id="EUC46794.1"/>
    </source>
</evidence>
<gene>
    <name evidence="1" type="ORF">COCMIDRAFT_25267</name>
</gene>
<name>W6ZH99_COCMI</name>
<dbReference type="OrthoDB" id="10631332at2759"/>
<dbReference type="Proteomes" id="UP000054032">
    <property type="component" value="Unassembled WGS sequence"/>
</dbReference>
<dbReference type="HOGENOM" id="CLU_1175231_0_0_1"/>